<evidence type="ECO:0000256" key="4">
    <source>
        <dbReference type="ARBA" id="ARBA00022475"/>
    </source>
</evidence>
<proteinExistence type="inferred from homology"/>
<dbReference type="PANTHER" id="PTHR34979">
    <property type="entry name" value="INNER MEMBRANE PROTEIN YGAZ"/>
    <property type="match status" value="1"/>
</dbReference>
<evidence type="ECO:0000256" key="1">
    <source>
        <dbReference type="ARBA" id="ARBA00004651"/>
    </source>
</evidence>
<evidence type="ECO:0000256" key="2">
    <source>
        <dbReference type="ARBA" id="ARBA00010735"/>
    </source>
</evidence>
<keyword evidence="7 8" id="KW-0472">Membrane</keyword>
<keyword evidence="3" id="KW-0813">Transport</keyword>
<keyword evidence="5 8" id="KW-0812">Transmembrane</keyword>
<feature type="transmembrane region" description="Helical" evidence="8">
    <location>
        <begin position="171"/>
        <end position="188"/>
    </location>
</feature>
<sequence>MLPEAPRFTRGNEFLSGCRDELPILLGVAPFGMIYGLLALSAGLPVAVAQGMSSIVFAGSAQFIAAQLIHDRAPGGVIVLTVLVVNLRHALYSASLAPYVRPLGRGWKAGLAYLLTDEAYAVAVTRYLRDEGRSDVSPYRHWYFLGAGLTLWLAWQWSTAVGIFVGARVPASWSLDFTLALTFIALVVPALKDRAGVAAALAAGALAIAGAALPYKLGLPLAALGGVLAGLGAEALRREPSTAGRAA</sequence>
<evidence type="ECO:0008006" key="11">
    <source>
        <dbReference type="Google" id="ProtNLM"/>
    </source>
</evidence>
<dbReference type="InterPro" id="IPR011606">
    <property type="entry name" value="Brnchd-chn_aa_trnsp_permease"/>
</dbReference>
<name>A0A7I9VPI3_9BACT</name>
<accession>A0A7I9VPI3</accession>
<dbReference type="PANTHER" id="PTHR34979:SF1">
    <property type="entry name" value="INNER MEMBRANE PROTEIN YGAZ"/>
    <property type="match status" value="1"/>
</dbReference>
<feature type="transmembrane region" description="Helical" evidence="8">
    <location>
        <begin position="219"/>
        <end position="236"/>
    </location>
</feature>
<evidence type="ECO:0000313" key="9">
    <source>
        <dbReference type="EMBL" id="GEJ58148.1"/>
    </source>
</evidence>
<feature type="transmembrane region" description="Helical" evidence="8">
    <location>
        <begin position="195"/>
        <end position="213"/>
    </location>
</feature>
<evidence type="ECO:0000256" key="3">
    <source>
        <dbReference type="ARBA" id="ARBA00022448"/>
    </source>
</evidence>
<dbReference type="AlphaFoldDB" id="A0A7I9VPI3"/>
<comment type="subcellular location">
    <subcellularLocation>
        <location evidence="1">Cell membrane</location>
        <topology evidence="1">Multi-pass membrane protein</topology>
    </subcellularLocation>
</comment>
<dbReference type="RefSeq" id="WP_176066438.1">
    <property type="nucleotide sequence ID" value="NZ_BJTG01000007.1"/>
</dbReference>
<keyword evidence="10" id="KW-1185">Reference proteome</keyword>
<dbReference type="EMBL" id="BJTG01000007">
    <property type="protein sequence ID" value="GEJ58148.1"/>
    <property type="molecule type" value="Genomic_DNA"/>
</dbReference>
<evidence type="ECO:0000256" key="5">
    <source>
        <dbReference type="ARBA" id="ARBA00022692"/>
    </source>
</evidence>
<evidence type="ECO:0000256" key="7">
    <source>
        <dbReference type="ARBA" id="ARBA00023136"/>
    </source>
</evidence>
<evidence type="ECO:0000256" key="8">
    <source>
        <dbReference type="SAM" id="Phobius"/>
    </source>
</evidence>
<gene>
    <name evidence="9" type="ORF">AMYX_28890</name>
</gene>
<comment type="caution">
    <text evidence="9">The sequence shown here is derived from an EMBL/GenBank/DDBJ whole genome shotgun (WGS) entry which is preliminary data.</text>
</comment>
<keyword evidence="6 8" id="KW-1133">Transmembrane helix</keyword>
<comment type="similarity">
    <text evidence="2">Belongs to the AzlC family.</text>
</comment>
<dbReference type="Pfam" id="PF03591">
    <property type="entry name" value="AzlC"/>
    <property type="match status" value="1"/>
</dbReference>
<dbReference type="Proteomes" id="UP000503640">
    <property type="component" value="Unassembled WGS sequence"/>
</dbReference>
<evidence type="ECO:0000313" key="10">
    <source>
        <dbReference type="Proteomes" id="UP000503640"/>
    </source>
</evidence>
<feature type="transmembrane region" description="Helical" evidence="8">
    <location>
        <begin position="21"/>
        <end position="40"/>
    </location>
</feature>
<feature type="transmembrane region" description="Helical" evidence="8">
    <location>
        <begin position="141"/>
        <end position="165"/>
    </location>
</feature>
<organism evidence="9 10">
    <name type="scientific">Anaeromyxobacter diazotrophicus</name>
    <dbReference type="NCBI Taxonomy" id="2590199"/>
    <lineage>
        <taxon>Bacteria</taxon>
        <taxon>Pseudomonadati</taxon>
        <taxon>Myxococcota</taxon>
        <taxon>Myxococcia</taxon>
        <taxon>Myxococcales</taxon>
        <taxon>Cystobacterineae</taxon>
        <taxon>Anaeromyxobacteraceae</taxon>
        <taxon>Anaeromyxobacter</taxon>
    </lineage>
</organism>
<dbReference type="GO" id="GO:0005886">
    <property type="term" value="C:plasma membrane"/>
    <property type="evidence" value="ECO:0007669"/>
    <property type="project" value="UniProtKB-SubCell"/>
</dbReference>
<dbReference type="GO" id="GO:1903785">
    <property type="term" value="P:L-valine transmembrane transport"/>
    <property type="evidence" value="ECO:0007669"/>
    <property type="project" value="TreeGrafter"/>
</dbReference>
<evidence type="ECO:0000256" key="6">
    <source>
        <dbReference type="ARBA" id="ARBA00022989"/>
    </source>
</evidence>
<reference evidence="10" key="1">
    <citation type="journal article" date="2020" name="Appl. Environ. Microbiol.">
        <title>Diazotrophic Anaeromyxobacter Isolates from Soils.</title>
        <authorList>
            <person name="Masuda Y."/>
            <person name="Yamanaka H."/>
            <person name="Xu Z.X."/>
            <person name="Shiratori Y."/>
            <person name="Aono T."/>
            <person name="Amachi S."/>
            <person name="Senoo K."/>
            <person name="Itoh H."/>
        </authorList>
    </citation>
    <scope>NUCLEOTIDE SEQUENCE [LARGE SCALE GENOMIC DNA]</scope>
    <source>
        <strain evidence="10">R267</strain>
    </source>
</reference>
<protein>
    <recommendedName>
        <fullName evidence="11">AzlC family protein</fullName>
    </recommendedName>
</protein>
<keyword evidence="4" id="KW-1003">Cell membrane</keyword>